<reference evidence="2 3" key="1">
    <citation type="submission" date="2012-10" db="EMBL/GenBank/DDBJ databases">
        <title>Genome sequencing of Tanticharoenia sakaeratensis NBRC 103193.</title>
        <authorList>
            <person name="Azuma Y."/>
            <person name="Hadano H."/>
            <person name="Hirakawa H."/>
            <person name="Matsushita K."/>
        </authorList>
    </citation>
    <scope>NUCLEOTIDE SEQUENCE [LARGE SCALE GENOMIC DNA]</scope>
    <source>
        <strain evidence="2 3">NBRC 103193</strain>
    </source>
</reference>
<accession>A0A0D6MLB2</accession>
<evidence type="ECO:0000313" key="2">
    <source>
        <dbReference type="EMBL" id="GAN54083.1"/>
    </source>
</evidence>
<dbReference type="RefSeq" id="WP_148505890.1">
    <property type="nucleotide sequence ID" value="NZ_BALE01000016.1"/>
</dbReference>
<feature type="signal peptide" evidence="1">
    <location>
        <begin position="1"/>
        <end position="25"/>
    </location>
</feature>
<evidence type="ECO:0000313" key="3">
    <source>
        <dbReference type="Proteomes" id="UP000032679"/>
    </source>
</evidence>
<dbReference type="EMBL" id="BALE01000016">
    <property type="protein sequence ID" value="GAN54083.1"/>
    <property type="molecule type" value="Genomic_DNA"/>
</dbReference>
<keyword evidence="3" id="KW-1185">Reference proteome</keyword>
<gene>
    <name evidence="2" type="ORF">Tasa_016_003</name>
</gene>
<dbReference type="AlphaFoldDB" id="A0A0D6MLB2"/>
<dbReference type="Proteomes" id="UP000032679">
    <property type="component" value="Unassembled WGS sequence"/>
</dbReference>
<proteinExistence type="predicted"/>
<keyword evidence="1" id="KW-0732">Signal</keyword>
<dbReference type="OrthoDB" id="7223779at2"/>
<name>A0A0D6MLB2_9PROT</name>
<feature type="chain" id="PRO_5002307940" evidence="1">
    <location>
        <begin position="26"/>
        <end position="341"/>
    </location>
</feature>
<comment type="caution">
    <text evidence="2">The sequence shown here is derived from an EMBL/GenBank/DDBJ whole genome shotgun (WGS) entry which is preliminary data.</text>
</comment>
<evidence type="ECO:0000256" key="1">
    <source>
        <dbReference type="SAM" id="SignalP"/>
    </source>
</evidence>
<sequence length="341" mass="37169">MNQTIRLACAALVIGLSRPLCDAFAADTDACITGSISLPLLGGRTDAPIVPVRVEGHEAAMYVSPAFDQIYVRDAAKAPFDFAYQGYERPVEINGYHVISATEITIDDLQLGPIDLANIEAVKLHGLGTQMVQGRPIVGVLGYNLMRHAAVLLDMPHGRLTLFTIGQTADCQDVAGRMLGDDARSVPLAGKDDGWRIPVSIDGQKRLVGLNPDLAVFAVPSSWTEIPELAPDAVARGKLVVIHYDEKSGLVSDGREIAIHDVDIGGTKLPDMTATIERDTDKAVLGTPFFADRIVLFDFPQNRFYFIPRTRNTRPPGHHLHFEETIVARTSVRQREGTVQQ</sequence>
<organism evidence="2 3">
    <name type="scientific">Tanticharoenia sakaeratensis NBRC 103193</name>
    <dbReference type="NCBI Taxonomy" id="1231623"/>
    <lineage>
        <taxon>Bacteria</taxon>
        <taxon>Pseudomonadati</taxon>
        <taxon>Pseudomonadota</taxon>
        <taxon>Alphaproteobacteria</taxon>
        <taxon>Acetobacterales</taxon>
        <taxon>Acetobacteraceae</taxon>
        <taxon>Tanticharoenia</taxon>
    </lineage>
</organism>
<protein>
    <submittedName>
        <fullName evidence="2">Uncharacterized protein</fullName>
    </submittedName>
</protein>